<evidence type="ECO:0000313" key="3">
    <source>
        <dbReference type="Proteomes" id="UP000178558"/>
    </source>
</evidence>
<dbReference type="Proteomes" id="UP000178558">
    <property type="component" value="Unassembled WGS sequence"/>
</dbReference>
<dbReference type="EMBL" id="MGAQ01000023">
    <property type="protein sequence ID" value="OGK49924.1"/>
    <property type="molecule type" value="Genomic_DNA"/>
</dbReference>
<reference evidence="2 3" key="1">
    <citation type="journal article" date="2016" name="Nat. Commun.">
        <title>Thousands of microbial genomes shed light on interconnected biogeochemical processes in an aquifer system.</title>
        <authorList>
            <person name="Anantharaman K."/>
            <person name="Brown C.T."/>
            <person name="Hug L.A."/>
            <person name="Sharon I."/>
            <person name="Castelle C.J."/>
            <person name="Probst A.J."/>
            <person name="Thomas B.C."/>
            <person name="Singh A."/>
            <person name="Wilkins M.J."/>
            <person name="Karaoz U."/>
            <person name="Brodie E.L."/>
            <person name="Williams K.H."/>
            <person name="Hubbard S.S."/>
            <person name="Banfield J.F."/>
        </authorList>
    </citation>
    <scope>NUCLEOTIDE SEQUENCE [LARGE SCALE GENOMIC DNA]</scope>
</reference>
<name>A0A1F7J2T5_9BACT</name>
<accession>A0A1F7J2T5</accession>
<dbReference type="Pfam" id="PF18895">
    <property type="entry name" value="T4SS_pilin"/>
    <property type="match status" value="1"/>
</dbReference>
<keyword evidence="1" id="KW-0472">Membrane</keyword>
<sequence>MNTIIAQSLKIKGQTLKGPLDSGINNLGDVINRTLLVVIPLGAIALFFVMVSGGYDFLLSRGDPEKVKRGKAKLTTGLVGFILLVVSYLAVKIVSQIFGIGKDIFQ</sequence>
<protein>
    <submittedName>
        <fullName evidence="2">Uncharacterized protein</fullName>
    </submittedName>
</protein>
<comment type="caution">
    <text evidence="2">The sequence shown here is derived from an EMBL/GenBank/DDBJ whole genome shotgun (WGS) entry which is preliminary data.</text>
</comment>
<evidence type="ECO:0000313" key="2">
    <source>
        <dbReference type="EMBL" id="OGK49924.1"/>
    </source>
</evidence>
<feature type="transmembrane region" description="Helical" evidence="1">
    <location>
        <begin position="35"/>
        <end position="58"/>
    </location>
</feature>
<proteinExistence type="predicted"/>
<dbReference type="InterPro" id="IPR043993">
    <property type="entry name" value="T4SS_pilin"/>
</dbReference>
<dbReference type="AlphaFoldDB" id="A0A1F7J2T5"/>
<gene>
    <name evidence="2" type="ORF">A3B50_00745</name>
</gene>
<feature type="transmembrane region" description="Helical" evidence="1">
    <location>
        <begin position="78"/>
        <end position="100"/>
    </location>
</feature>
<organism evidence="2 3">
    <name type="scientific">Candidatus Roizmanbacteria bacterium RIFCSPLOWO2_01_FULL_40_42</name>
    <dbReference type="NCBI Taxonomy" id="1802066"/>
    <lineage>
        <taxon>Bacteria</taxon>
        <taxon>Candidatus Roizmaniibacteriota</taxon>
    </lineage>
</organism>
<evidence type="ECO:0000256" key="1">
    <source>
        <dbReference type="SAM" id="Phobius"/>
    </source>
</evidence>
<keyword evidence="1" id="KW-1133">Transmembrane helix</keyword>
<keyword evidence="1" id="KW-0812">Transmembrane</keyword>